<feature type="transmembrane region" description="Helical" evidence="1">
    <location>
        <begin position="793"/>
        <end position="813"/>
    </location>
</feature>
<feature type="transmembrane region" description="Helical" evidence="1">
    <location>
        <begin position="1169"/>
        <end position="1188"/>
    </location>
</feature>
<proteinExistence type="predicted"/>
<dbReference type="EMBL" id="ASGP02000008">
    <property type="protein sequence ID" value="KAH9493681.1"/>
    <property type="molecule type" value="Genomic_DNA"/>
</dbReference>
<feature type="transmembrane region" description="Helical" evidence="1">
    <location>
        <begin position="466"/>
        <end position="494"/>
    </location>
</feature>
<feature type="transmembrane region" description="Helical" evidence="1">
    <location>
        <begin position="124"/>
        <end position="144"/>
    </location>
</feature>
<keyword evidence="1" id="KW-1133">Transmembrane helix</keyword>
<feature type="transmembrane region" description="Helical" evidence="1">
    <location>
        <begin position="855"/>
        <end position="876"/>
    </location>
</feature>
<feature type="transmembrane region" description="Helical" evidence="1">
    <location>
        <begin position="1015"/>
        <end position="1034"/>
    </location>
</feature>
<feature type="transmembrane region" description="Helical" evidence="1">
    <location>
        <begin position="888"/>
        <end position="905"/>
    </location>
</feature>
<dbReference type="Proteomes" id="UP000790347">
    <property type="component" value="Unassembled WGS sequence"/>
</dbReference>
<gene>
    <name evidence="2" type="ORF">DERF_014419</name>
</gene>
<keyword evidence="3" id="KW-1185">Reference proteome</keyword>
<name>A0A922HP05_DERFA</name>
<organism evidence="2 3">
    <name type="scientific">Dermatophagoides farinae</name>
    <name type="common">American house dust mite</name>
    <dbReference type="NCBI Taxonomy" id="6954"/>
    <lineage>
        <taxon>Eukaryota</taxon>
        <taxon>Metazoa</taxon>
        <taxon>Ecdysozoa</taxon>
        <taxon>Arthropoda</taxon>
        <taxon>Chelicerata</taxon>
        <taxon>Arachnida</taxon>
        <taxon>Acari</taxon>
        <taxon>Acariformes</taxon>
        <taxon>Sarcoptiformes</taxon>
        <taxon>Astigmata</taxon>
        <taxon>Psoroptidia</taxon>
        <taxon>Analgoidea</taxon>
        <taxon>Pyroglyphidae</taxon>
        <taxon>Dermatophagoidinae</taxon>
        <taxon>Dermatophagoides</taxon>
    </lineage>
</organism>
<evidence type="ECO:0000313" key="3">
    <source>
        <dbReference type="Proteomes" id="UP000790347"/>
    </source>
</evidence>
<keyword evidence="1" id="KW-0472">Membrane</keyword>
<feature type="transmembrane region" description="Helical" evidence="1">
    <location>
        <begin position="405"/>
        <end position="424"/>
    </location>
</feature>
<evidence type="ECO:0000313" key="2">
    <source>
        <dbReference type="EMBL" id="KAH9493681.1"/>
    </source>
</evidence>
<feature type="transmembrane region" description="Helical" evidence="1">
    <location>
        <begin position="981"/>
        <end position="1003"/>
    </location>
</feature>
<sequence>MNLDFINGIQMITMTILSMITIWRLNYMAGQLFRAMKYLLFIIEFNKIRSKEILQIKPPQQQRYGKQRFILHNYRFQREYVQLFTEINIHNQSIDYIFLDIETISKIAIIFGSLFFSKQIEMNFYNTLCCVVFMAGFIYSNVIYSCVVQFPYYNQLAYRRLIDNLATLQWNQSSLSLHYRIWQKYSMIRLNLFSQTMARNNHRFGYSCGHLFFITRYKFIELFLMNFKYLFLSSSSSLLLFNHRQQNVYINEIAEKSFDCIKYYVFRLEYSSDQYEQHQCRWNEFHSYYRTIWMTICSWISIGFMMAIVYWSLNDNSVAMIMDFEKQFQIQKSVFLIINLVIIFIILEHTWYVLFQKILNYNFKSQKLLIKYSMNDYDDDQQRLSPQYHQQYCTFVHFLNFVAKWFTIIMIMLNFQVFILISYQCFCYYSNGEMNLTYLSIFHLLSLISLWRSNYMIGQLFGAMKYLLFIIEFFKFSFQQIIFDISSLFPIVYIEQWPSYCYKRSTLFLYYHNNHRSHYYYLNFNWKKFSENYVKCFTETSILNETLSSIFLDIEFISKSAFICGTLFYSQQIHMNLYSVLAILLFLSPFCYSNALYMRVAKFPSYNQFGYHYLFNWLARLQWFDNNNNNNNRLKLQTRRRYNHRLWIRNQIKSNLFIQTISSINHRFGFTCGQAFFITKFKFIEIFLMNFNLQKSNNQHHQTSTDYIIIGNIIDDCFECLKFYVFRLEYSLEDYQNHKIPWSYHTFDRTIWLTMNSWMNLIFIFYQFFYPNPVLLAAMKSFIQLFHFERSDLLLLFQIITFIILEYHWFILLRKILRYKFKANDQFIRYRQFDDRKFQSQYRRYLTRFIRIGKLIIKSLDITIVIALCVSGMFGLYNLYSFYANDDITFFTMIFYGLLIINLLLRTIYLIGQLFDAMIYLLFMIELFIIQIKQIVQQIRSTVHRFQCSLSLHYRHYRFWYRLMKKYDKLNYEIFILNQTISGFVFSIETISKFGIILCTLFYSKQDSMNIYNSIIVLFFLSTFLTANGLYSLLAQLPYYNQIGSREWMQWLARSQWQRYKSKSLLVAGWRPRLIGNIIQMNSFAQKMSDNRFGFTCGPVFFITHHSTICGEKESRMPLVYHPNSFIRINDFINDCFECFKFYAFRLEYSLDDYQNQRIPWTYHTFQRAIWLTLNSWINILFISHIVLEQSSMLTKTMKEFEKLLHSQRSDLINQFLLLTFIQTEYLWLDQFRKILSYNFNANKLFIKYNVFNDNNHHLNTRYRRHISHLIHNGNLISKILIKTMSMNAWMSGVFINYSLYSLYLNDEVSFITLITYNLLIFNTAYRIAVLISQLFDAMKYLLFIIEFFCLKFKQFIMIRLHRRRLLFWLIFMRKYNEFFREIFILNQTVSGVFFCSEMISKLAIIFCTLFYSKQNSMNIYNWIIVTFFLSAFIYTDCLYSRVARLPHCNQIGCRKLINWLAKFQRNRQCPNRSQRLLIRNSIKLNLFAQTMSNNRLGFSCGHVFFITKFKFVELFILTRSQRQRYKYRSLLVTDWSPCNII</sequence>
<reference evidence="2" key="1">
    <citation type="submission" date="2013-05" db="EMBL/GenBank/DDBJ databases">
        <authorList>
            <person name="Yim A.K.Y."/>
            <person name="Chan T.F."/>
            <person name="Ji K.M."/>
            <person name="Liu X.Y."/>
            <person name="Zhou J.W."/>
            <person name="Li R.Q."/>
            <person name="Yang K.Y."/>
            <person name="Li J."/>
            <person name="Li M."/>
            <person name="Law P.T.W."/>
            <person name="Wu Y.L."/>
            <person name="Cai Z.L."/>
            <person name="Qin H."/>
            <person name="Bao Y."/>
            <person name="Leung R.K.K."/>
            <person name="Ng P.K.S."/>
            <person name="Zou J."/>
            <person name="Zhong X.J."/>
            <person name="Ran P.X."/>
            <person name="Zhong N.S."/>
            <person name="Liu Z.G."/>
            <person name="Tsui S.K.W."/>
        </authorList>
    </citation>
    <scope>NUCLEOTIDE SEQUENCE</scope>
    <source>
        <strain evidence="2">Derf</strain>
        <tissue evidence="2">Whole organism</tissue>
    </source>
</reference>
<evidence type="ECO:0000256" key="1">
    <source>
        <dbReference type="SAM" id="Phobius"/>
    </source>
</evidence>
<keyword evidence="1" id="KW-0812">Transmembrane</keyword>
<accession>A0A922HP05</accession>
<feature type="transmembrane region" description="Helical" evidence="1">
    <location>
        <begin position="436"/>
        <end position="454"/>
    </location>
</feature>
<feature type="transmembrane region" description="Helical" evidence="1">
    <location>
        <begin position="917"/>
        <end position="936"/>
    </location>
</feature>
<reference evidence="2" key="2">
    <citation type="journal article" date="2022" name="Res Sq">
        <title>Comparative Genomics Reveals Insights into the Divergent Evolution of Astigmatic Mites and Household Pest Adaptations.</title>
        <authorList>
            <person name="Xiong Q."/>
            <person name="Wan A.T.-Y."/>
            <person name="Liu X.-Y."/>
            <person name="Fung C.S.-H."/>
            <person name="Xiao X."/>
            <person name="Malainual N."/>
            <person name="Hou J."/>
            <person name="Wang L."/>
            <person name="Wang M."/>
            <person name="Yang K."/>
            <person name="Cui Y."/>
            <person name="Leung E."/>
            <person name="Nong W."/>
            <person name="Shin S.-K."/>
            <person name="Au S."/>
            <person name="Jeong K.Y."/>
            <person name="Chew F.T."/>
            <person name="Hui J."/>
            <person name="Leung T.F."/>
            <person name="Tungtrongchitr A."/>
            <person name="Zhong N."/>
            <person name="Liu Z."/>
            <person name="Tsui S."/>
        </authorList>
    </citation>
    <scope>NUCLEOTIDE SEQUENCE</scope>
    <source>
        <strain evidence="2">Derf</strain>
        <tissue evidence="2">Whole organism</tissue>
    </source>
</reference>
<feature type="transmembrane region" description="Helical" evidence="1">
    <location>
        <begin position="1419"/>
        <end position="1436"/>
    </location>
</feature>
<feature type="transmembrane region" description="Helical" evidence="1">
    <location>
        <begin position="222"/>
        <end position="241"/>
    </location>
</feature>
<comment type="caution">
    <text evidence="2">The sequence shown here is derived from an EMBL/GenBank/DDBJ whole genome shotgun (WGS) entry which is preliminary data.</text>
</comment>
<feature type="transmembrane region" description="Helical" evidence="1">
    <location>
        <begin position="333"/>
        <end position="355"/>
    </location>
</feature>
<feature type="transmembrane region" description="Helical" evidence="1">
    <location>
        <begin position="291"/>
        <end position="313"/>
    </location>
</feature>
<feature type="transmembrane region" description="Helical" evidence="1">
    <location>
        <begin position="6"/>
        <end position="27"/>
    </location>
</feature>
<feature type="transmembrane region" description="Helical" evidence="1">
    <location>
        <begin position="1311"/>
        <end position="1329"/>
    </location>
</feature>
<feature type="transmembrane region" description="Helical" evidence="1">
    <location>
        <begin position="1383"/>
        <end position="1412"/>
    </location>
</feature>
<protein>
    <submittedName>
        <fullName evidence="2">Uncharacterized protein</fullName>
    </submittedName>
</protein>
<feature type="transmembrane region" description="Helical" evidence="1">
    <location>
        <begin position="750"/>
        <end position="769"/>
    </location>
</feature>
<feature type="transmembrane region" description="Helical" evidence="1">
    <location>
        <begin position="577"/>
        <end position="597"/>
    </location>
</feature>
<feature type="transmembrane region" description="Helical" evidence="1">
    <location>
        <begin position="1287"/>
        <end position="1305"/>
    </location>
</feature>